<protein>
    <recommendedName>
        <fullName evidence="4">HTH araC/xylS-type domain-containing protein</fullName>
    </recommendedName>
</protein>
<dbReference type="AlphaFoldDB" id="A0A917DKZ5"/>
<dbReference type="SMART" id="SM00342">
    <property type="entry name" value="HTH_ARAC"/>
    <property type="match status" value="1"/>
</dbReference>
<sequence length="318" mass="36202">MAQYPLYQEIILDTNGQQRKFPFMIWTYLTERSELHHHNFAELSFAIEGRGSQTVGGIKYPLLPGTVTFIPPHQLHHFHSDPGSTGIRKYCIIFDIALLSGTPLTSGHYNFLLQFGNQAPPAVTLNTEQTTRMKQLMDDMLWENDHTEIGRTSLILAKLTEVLLLLLRVHFQTYGEEHAKLAEDAVAGNTLVQKDTIQQSEKQHKGSSGSIDTMRDVIQYVHLHYIDSLKLEQLASRYGISPPYFSRSFKKRTGQSFLHYLHALRVRSAISLLISTDLAVTDLPPEVGFDSFRTFTRVFKAHTGMTPSEYRTAQRNSH</sequence>
<evidence type="ECO:0000313" key="6">
    <source>
        <dbReference type="Proteomes" id="UP000612456"/>
    </source>
</evidence>
<keyword evidence="2" id="KW-0238">DNA-binding</keyword>
<dbReference type="PRINTS" id="PR00032">
    <property type="entry name" value="HTHARAC"/>
</dbReference>
<gene>
    <name evidence="5" type="ORF">GCM10010911_01080</name>
</gene>
<comment type="caution">
    <text evidence="5">The sequence shown here is derived from an EMBL/GenBank/DDBJ whole genome shotgun (WGS) entry which is preliminary data.</text>
</comment>
<evidence type="ECO:0000256" key="1">
    <source>
        <dbReference type="ARBA" id="ARBA00023015"/>
    </source>
</evidence>
<evidence type="ECO:0000256" key="2">
    <source>
        <dbReference type="ARBA" id="ARBA00023125"/>
    </source>
</evidence>
<dbReference type="Pfam" id="PF12833">
    <property type="entry name" value="HTH_18"/>
    <property type="match status" value="1"/>
</dbReference>
<dbReference type="SUPFAM" id="SSF51215">
    <property type="entry name" value="Regulatory protein AraC"/>
    <property type="match status" value="1"/>
</dbReference>
<keyword evidence="6" id="KW-1185">Reference proteome</keyword>
<dbReference type="Gene3D" id="2.60.120.10">
    <property type="entry name" value="Jelly Rolls"/>
    <property type="match status" value="1"/>
</dbReference>
<accession>A0A917DKZ5</accession>
<dbReference type="RefSeq" id="WP_188988114.1">
    <property type="nucleotide sequence ID" value="NZ_BMHP01000001.1"/>
</dbReference>
<keyword evidence="1" id="KW-0805">Transcription regulation</keyword>
<evidence type="ECO:0000259" key="4">
    <source>
        <dbReference type="PROSITE" id="PS01124"/>
    </source>
</evidence>
<evidence type="ECO:0000313" key="5">
    <source>
        <dbReference type="EMBL" id="GGD47348.1"/>
    </source>
</evidence>
<dbReference type="Proteomes" id="UP000612456">
    <property type="component" value="Unassembled WGS sequence"/>
</dbReference>
<dbReference type="InterPro" id="IPR018060">
    <property type="entry name" value="HTH_AraC"/>
</dbReference>
<dbReference type="InterPro" id="IPR009057">
    <property type="entry name" value="Homeodomain-like_sf"/>
</dbReference>
<name>A0A917DKZ5_9BACL</name>
<dbReference type="InterPro" id="IPR020449">
    <property type="entry name" value="Tscrpt_reg_AraC-type_HTH"/>
</dbReference>
<keyword evidence="3" id="KW-0804">Transcription</keyword>
<organism evidence="5 6">
    <name type="scientific">Paenibacillus nasutitermitis</name>
    <dbReference type="NCBI Taxonomy" id="1652958"/>
    <lineage>
        <taxon>Bacteria</taxon>
        <taxon>Bacillati</taxon>
        <taxon>Bacillota</taxon>
        <taxon>Bacilli</taxon>
        <taxon>Bacillales</taxon>
        <taxon>Paenibacillaceae</taxon>
        <taxon>Paenibacillus</taxon>
    </lineage>
</organism>
<dbReference type="EMBL" id="BMHP01000001">
    <property type="protein sequence ID" value="GGD47348.1"/>
    <property type="molecule type" value="Genomic_DNA"/>
</dbReference>
<dbReference type="InterPro" id="IPR003313">
    <property type="entry name" value="AraC-bd"/>
</dbReference>
<dbReference type="PROSITE" id="PS01124">
    <property type="entry name" value="HTH_ARAC_FAMILY_2"/>
    <property type="match status" value="1"/>
</dbReference>
<reference evidence="5" key="2">
    <citation type="submission" date="2020-09" db="EMBL/GenBank/DDBJ databases">
        <authorList>
            <person name="Sun Q."/>
            <person name="Zhou Y."/>
        </authorList>
    </citation>
    <scope>NUCLEOTIDE SEQUENCE</scope>
    <source>
        <strain evidence="5">CGMCC 1.15178</strain>
    </source>
</reference>
<dbReference type="GO" id="GO:0003700">
    <property type="term" value="F:DNA-binding transcription factor activity"/>
    <property type="evidence" value="ECO:0007669"/>
    <property type="project" value="InterPro"/>
</dbReference>
<proteinExistence type="predicted"/>
<dbReference type="PANTHER" id="PTHR43280:SF2">
    <property type="entry name" value="HTH-TYPE TRANSCRIPTIONAL REGULATOR EXSA"/>
    <property type="match status" value="1"/>
</dbReference>
<feature type="domain" description="HTH araC/xylS-type" evidence="4">
    <location>
        <begin position="215"/>
        <end position="313"/>
    </location>
</feature>
<dbReference type="GO" id="GO:0043565">
    <property type="term" value="F:sequence-specific DNA binding"/>
    <property type="evidence" value="ECO:0007669"/>
    <property type="project" value="InterPro"/>
</dbReference>
<dbReference type="InterPro" id="IPR037923">
    <property type="entry name" value="HTH-like"/>
</dbReference>
<dbReference type="Pfam" id="PF02311">
    <property type="entry name" value="AraC_binding"/>
    <property type="match status" value="1"/>
</dbReference>
<reference evidence="5" key="1">
    <citation type="journal article" date="2014" name="Int. J. Syst. Evol. Microbiol.">
        <title>Complete genome sequence of Corynebacterium casei LMG S-19264T (=DSM 44701T), isolated from a smear-ripened cheese.</title>
        <authorList>
            <consortium name="US DOE Joint Genome Institute (JGI-PGF)"/>
            <person name="Walter F."/>
            <person name="Albersmeier A."/>
            <person name="Kalinowski J."/>
            <person name="Ruckert C."/>
        </authorList>
    </citation>
    <scope>NUCLEOTIDE SEQUENCE</scope>
    <source>
        <strain evidence="5">CGMCC 1.15178</strain>
    </source>
</reference>
<dbReference type="InterPro" id="IPR014710">
    <property type="entry name" value="RmlC-like_jellyroll"/>
</dbReference>
<evidence type="ECO:0000256" key="3">
    <source>
        <dbReference type="ARBA" id="ARBA00023163"/>
    </source>
</evidence>
<dbReference type="Gene3D" id="1.10.10.60">
    <property type="entry name" value="Homeodomain-like"/>
    <property type="match status" value="2"/>
</dbReference>
<dbReference type="SUPFAM" id="SSF46689">
    <property type="entry name" value="Homeodomain-like"/>
    <property type="match status" value="2"/>
</dbReference>
<dbReference type="PANTHER" id="PTHR43280">
    <property type="entry name" value="ARAC-FAMILY TRANSCRIPTIONAL REGULATOR"/>
    <property type="match status" value="1"/>
</dbReference>